<dbReference type="AlphaFoldDB" id="A0AAV1KI52"/>
<dbReference type="CDD" id="cd03127">
    <property type="entry name" value="tetraspanin_LEL"/>
    <property type="match status" value="1"/>
</dbReference>
<organism evidence="7 8">
    <name type="scientific">Parnassius mnemosyne</name>
    <name type="common">clouded apollo</name>
    <dbReference type="NCBI Taxonomy" id="213953"/>
    <lineage>
        <taxon>Eukaryota</taxon>
        <taxon>Metazoa</taxon>
        <taxon>Ecdysozoa</taxon>
        <taxon>Arthropoda</taxon>
        <taxon>Hexapoda</taxon>
        <taxon>Insecta</taxon>
        <taxon>Pterygota</taxon>
        <taxon>Neoptera</taxon>
        <taxon>Endopterygota</taxon>
        <taxon>Lepidoptera</taxon>
        <taxon>Glossata</taxon>
        <taxon>Ditrysia</taxon>
        <taxon>Papilionoidea</taxon>
        <taxon>Papilionidae</taxon>
        <taxon>Parnassiinae</taxon>
        <taxon>Parnassini</taxon>
        <taxon>Parnassius</taxon>
        <taxon>Driopa</taxon>
    </lineage>
</organism>
<dbReference type="Proteomes" id="UP001314205">
    <property type="component" value="Unassembled WGS sequence"/>
</dbReference>
<evidence type="ECO:0000256" key="5">
    <source>
        <dbReference type="SAM" id="Phobius"/>
    </source>
</evidence>
<feature type="signal peptide" evidence="6">
    <location>
        <begin position="1"/>
        <end position="19"/>
    </location>
</feature>
<protein>
    <recommendedName>
        <fullName evidence="9">Tetraspanin</fullName>
    </recommendedName>
</protein>
<dbReference type="SUPFAM" id="SSF48652">
    <property type="entry name" value="Tetraspanin"/>
    <property type="match status" value="1"/>
</dbReference>
<evidence type="ECO:0000256" key="6">
    <source>
        <dbReference type="SAM" id="SignalP"/>
    </source>
</evidence>
<keyword evidence="3 5" id="KW-1133">Transmembrane helix</keyword>
<evidence type="ECO:0008006" key="9">
    <source>
        <dbReference type="Google" id="ProtNLM"/>
    </source>
</evidence>
<dbReference type="InterPro" id="IPR018499">
    <property type="entry name" value="Tetraspanin/Peripherin"/>
</dbReference>
<comment type="caution">
    <text evidence="7">The sequence shown here is derived from an EMBL/GenBank/DDBJ whole genome shotgun (WGS) entry which is preliminary data.</text>
</comment>
<keyword evidence="2 5" id="KW-0812">Transmembrane</keyword>
<dbReference type="Gene3D" id="1.10.1450.10">
    <property type="entry name" value="Tetraspanin"/>
    <property type="match status" value="1"/>
</dbReference>
<feature type="chain" id="PRO_5043370766" description="Tetraspanin" evidence="6">
    <location>
        <begin position="20"/>
        <end position="174"/>
    </location>
</feature>
<sequence>MITFVQFASFFIFLVSVETVATVGSAVLNTWVGGGSELRVHFYKNSTVEDEGGHAFWDSLQSENQCCGVDGPQDYAIVHREIPSSCCARAHPLREGGARRHLHASCLSEKSYYMTGCEETLRQKKSFKGKIFITTGVVFVLLEIMCIILAIWMARTIRSERRRLQQNLQAHFET</sequence>
<proteinExistence type="predicted"/>
<evidence type="ECO:0000256" key="1">
    <source>
        <dbReference type="ARBA" id="ARBA00004141"/>
    </source>
</evidence>
<evidence type="ECO:0000256" key="2">
    <source>
        <dbReference type="ARBA" id="ARBA00022692"/>
    </source>
</evidence>
<gene>
    <name evidence="7" type="ORF">PARMNEM_LOCUS3801</name>
</gene>
<evidence type="ECO:0000313" key="8">
    <source>
        <dbReference type="Proteomes" id="UP001314205"/>
    </source>
</evidence>
<evidence type="ECO:0000256" key="4">
    <source>
        <dbReference type="ARBA" id="ARBA00023136"/>
    </source>
</evidence>
<accession>A0AAV1KI52</accession>
<keyword evidence="8" id="KW-1185">Reference proteome</keyword>
<dbReference type="InterPro" id="IPR008952">
    <property type="entry name" value="Tetraspanin_EC2_sf"/>
</dbReference>
<name>A0AAV1KI52_9NEOP</name>
<keyword evidence="4 5" id="KW-0472">Membrane</keyword>
<feature type="transmembrane region" description="Helical" evidence="5">
    <location>
        <begin position="131"/>
        <end position="154"/>
    </location>
</feature>
<dbReference type="GO" id="GO:0016020">
    <property type="term" value="C:membrane"/>
    <property type="evidence" value="ECO:0007669"/>
    <property type="project" value="UniProtKB-SubCell"/>
</dbReference>
<keyword evidence="6" id="KW-0732">Signal</keyword>
<reference evidence="7 8" key="1">
    <citation type="submission" date="2023-11" db="EMBL/GenBank/DDBJ databases">
        <authorList>
            <person name="Hedman E."/>
            <person name="Englund M."/>
            <person name="Stromberg M."/>
            <person name="Nyberg Akerstrom W."/>
            <person name="Nylinder S."/>
            <person name="Jareborg N."/>
            <person name="Kallberg Y."/>
            <person name="Kronander E."/>
        </authorList>
    </citation>
    <scope>NUCLEOTIDE SEQUENCE [LARGE SCALE GENOMIC DNA]</scope>
</reference>
<evidence type="ECO:0000313" key="7">
    <source>
        <dbReference type="EMBL" id="CAK1582239.1"/>
    </source>
</evidence>
<comment type="subcellular location">
    <subcellularLocation>
        <location evidence="1">Membrane</location>
        <topology evidence="1">Multi-pass membrane protein</topology>
    </subcellularLocation>
</comment>
<dbReference type="Pfam" id="PF00335">
    <property type="entry name" value="Tetraspanin"/>
    <property type="match status" value="1"/>
</dbReference>
<dbReference type="EMBL" id="CAVLGL010000035">
    <property type="protein sequence ID" value="CAK1582239.1"/>
    <property type="molecule type" value="Genomic_DNA"/>
</dbReference>
<evidence type="ECO:0000256" key="3">
    <source>
        <dbReference type="ARBA" id="ARBA00022989"/>
    </source>
</evidence>